<reference evidence="3" key="1">
    <citation type="submission" date="2022-11" db="UniProtKB">
        <authorList>
            <consortium name="WormBaseParasite"/>
        </authorList>
    </citation>
    <scope>IDENTIFICATION</scope>
</reference>
<protein>
    <submittedName>
        <fullName evidence="3">BHLH domain-containing protein</fullName>
    </submittedName>
</protein>
<proteinExistence type="predicted"/>
<sequence length="525" mass="57848">MTSQRYPDLDPLNYSENGSQDTPVDASRLQMLPYFMPNEHEMNFMMHPNPMLPQFPYPPSQNFHDSSVPSSFQAPYGQAPSLPAVSVPNNDFNLNYIQSYPPATVQFPSAFIPNMAMYMPMYVQTSMIPYVMNNFHTTSSVSMSGSSATAQTAATVRIPMAEVDISTTSVSIPTARGENPATSTSSRTTPIRNLIPSTNSRTVSSLIPTIPRNSTTSIDTPTTTICNSATWTSAQTITLRNLTTSTITPTATLRSSITSIDIPTASTNISTILSDIPATTTATNVPTTSFRNSTTGTPKLVNDNVPRTTKSITIPLALIRIPRTVSVQRAVKKHQTMDAASKESQKVCPPNSAESLKSRTERWNVAGSSTLPPHGIASDSVEHDVWRQLSPTLNATEQQSSLELQSSHSQDDSWTLSQFTEPSSCERSLLLPVHVSSAKQEYKKNRIYGFQTKYQHCEPKDNLEDMLRSLCSRVSDPGCSDSVILTRAVERIRQLKAIIISDEEGKNDLRQYIEELNDRIELVLL</sequence>
<evidence type="ECO:0000313" key="2">
    <source>
        <dbReference type="Proteomes" id="UP000887581"/>
    </source>
</evidence>
<feature type="region of interest" description="Disordered" evidence="1">
    <location>
        <begin position="169"/>
        <end position="196"/>
    </location>
</feature>
<evidence type="ECO:0000256" key="1">
    <source>
        <dbReference type="SAM" id="MobiDB-lite"/>
    </source>
</evidence>
<dbReference type="WBParaSite" id="sdigi.contig1283.g10311.t1">
    <property type="protein sequence ID" value="sdigi.contig1283.g10311.t1"/>
    <property type="gene ID" value="sdigi.contig1283.g10311"/>
</dbReference>
<accession>A0A915PF66</accession>
<keyword evidence="2" id="KW-1185">Reference proteome</keyword>
<name>A0A915PF66_9BILA</name>
<dbReference type="AlphaFoldDB" id="A0A915PF66"/>
<feature type="region of interest" description="Disordered" evidence="1">
    <location>
        <begin position="1"/>
        <end position="23"/>
    </location>
</feature>
<organism evidence="2 3">
    <name type="scientific">Setaria digitata</name>
    <dbReference type="NCBI Taxonomy" id="48799"/>
    <lineage>
        <taxon>Eukaryota</taxon>
        <taxon>Metazoa</taxon>
        <taxon>Ecdysozoa</taxon>
        <taxon>Nematoda</taxon>
        <taxon>Chromadorea</taxon>
        <taxon>Rhabditida</taxon>
        <taxon>Spirurina</taxon>
        <taxon>Spiruromorpha</taxon>
        <taxon>Filarioidea</taxon>
        <taxon>Setariidae</taxon>
        <taxon>Setaria</taxon>
    </lineage>
</organism>
<evidence type="ECO:0000313" key="3">
    <source>
        <dbReference type="WBParaSite" id="sdigi.contig1283.g10311.t1"/>
    </source>
</evidence>
<feature type="compositionally biased region" description="Polar residues" evidence="1">
    <location>
        <begin position="180"/>
        <end position="196"/>
    </location>
</feature>
<dbReference type="Proteomes" id="UP000887581">
    <property type="component" value="Unplaced"/>
</dbReference>
<feature type="region of interest" description="Disordered" evidence="1">
    <location>
        <begin position="333"/>
        <end position="378"/>
    </location>
</feature>